<evidence type="ECO:0000313" key="7">
    <source>
        <dbReference type="EMBL" id="MBC5763636.1"/>
    </source>
</evidence>
<feature type="domain" description="Thiamine pyrophosphate enzyme central" evidence="4">
    <location>
        <begin position="207"/>
        <end position="328"/>
    </location>
</feature>
<dbReference type="InterPro" id="IPR045229">
    <property type="entry name" value="TPP_enz"/>
</dbReference>
<dbReference type="GO" id="GO:0009097">
    <property type="term" value="P:isoleucine biosynthetic process"/>
    <property type="evidence" value="ECO:0007669"/>
    <property type="project" value="TreeGrafter"/>
</dbReference>
<dbReference type="SUPFAM" id="SSF52518">
    <property type="entry name" value="Thiamin diphosphate-binding fold (THDP-binding)"/>
    <property type="match status" value="2"/>
</dbReference>
<dbReference type="EMBL" id="JACORU010000001">
    <property type="protein sequence ID" value="MBC5763636.1"/>
    <property type="molecule type" value="Genomic_DNA"/>
</dbReference>
<evidence type="ECO:0000313" key="8">
    <source>
        <dbReference type="Proteomes" id="UP000596827"/>
    </source>
</evidence>
<proteinExistence type="inferred from homology"/>
<dbReference type="GO" id="GO:0005948">
    <property type="term" value="C:acetolactate synthase complex"/>
    <property type="evidence" value="ECO:0007669"/>
    <property type="project" value="TreeGrafter"/>
</dbReference>
<protein>
    <submittedName>
        <fullName evidence="7">Thiamine pyrophosphate-binding protein</fullName>
    </submittedName>
</protein>
<dbReference type="AlphaFoldDB" id="A0A923M4D0"/>
<accession>A0A923M4D0</accession>
<dbReference type="Gene3D" id="3.40.50.1220">
    <property type="entry name" value="TPP-binding domain"/>
    <property type="match status" value="1"/>
</dbReference>
<reference evidence="7" key="1">
    <citation type="submission" date="2020-08" db="EMBL/GenBank/DDBJ databases">
        <title>Ramlibacter sp. GTP1 16S ribosomal RNA gene genome sequencing and assembly.</title>
        <authorList>
            <person name="Kang M."/>
        </authorList>
    </citation>
    <scope>NUCLEOTIDE SEQUENCE</scope>
    <source>
        <strain evidence="7">GTP1</strain>
    </source>
</reference>
<dbReference type="GO" id="GO:0009099">
    <property type="term" value="P:L-valine biosynthetic process"/>
    <property type="evidence" value="ECO:0007669"/>
    <property type="project" value="TreeGrafter"/>
</dbReference>
<dbReference type="Gene3D" id="3.40.50.970">
    <property type="match status" value="2"/>
</dbReference>
<dbReference type="InterPro" id="IPR029035">
    <property type="entry name" value="DHS-like_NAD/FAD-binding_dom"/>
</dbReference>
<feature type="domain" description="Thiamine pyrophosphate enzyme TPP-binding" evidence="5">
    <location>
        <begin position="420"/>
        <end position="560"/>
    </location>
</feature>
<dbReference type="InterPro" id="IPR012001">
    <property type="entry name" value="Thiamin_PyroP_enz_TPP-bd_dom"/>
</dbReference>
<dbReference type="SUPFAM" id="SSF52467">
    <property type="entry name" value="DHS-like NAD/FAD-binding domain"/>
    <property type="match status" value="1"/>
</dbReference>
<evidence type="ECO:0000259" key="5">
    <source>
        <dbReference type="Pfam" id="PF02775"/>
    </source>
</evidence>
<dbReference type="PANTHER" id="PTHR18968">
    <property type="entry name" value="THIAMINE PYROPHOSPHATE ENZYMES"/>
    <property type="match status" value="1"/>
</dbReference>
<keyword evidence="2 3" id="KW-0786">Thiamine pyrophosphate</keyword>
<dbReference type="InterPro" id="IPR029061">
    <property type="entry name" value="THDP-binding"/>
</dbReference>
<evidence type="ECO:0000259" key="4">
    <source>
        <dbReference type="Pfam" id="PF00205"/>
    </source>
</evidence>
<evidence type="ECO:0000256" key="2">
    <source>
        <dbReference type="ARBA" id="ARBA00023052"/>
    </source>
</evidence>
<dbReference type="PANTHER" id="PTHR18968:SF142">
    <property type="entry name" value="ACETOLACTATE SYNTHASE"/>
    <property type="match status" value="1"/>
</dbReference>
<dbReference type="CDD" id="cd07035">
    <property type="entry name" value="TPP_PYR_POX_like"/>
    <property type="match status" value="1"/>
</dbReference>
<dbReference type="GO" id="GO:0050660">
    <property type="term" value="F:flavin adenine dinucleotide binding"/>
    <property type="evidence" value="ECO:0007669"/>
    <property type="project" value="TreeGrafter"/>
</dbReference>
<sequence length="618" mass="65420">MTTADALLAYLRAKGVDRIFFVPGGGAMHLNDALARSEIGPVHCHHEQACGIAAEAWGRVRGHAGVAMVTTGPGATNILTPVAGAWIESTPLVVVSGQVKRADLKAGTGVRQRGAQEVDVVAMAATSCKFATTVMSPEEALRSICKAWHLANSGRMGPCWVDVPLDVQGAPYPGDWAADAARFEKELLAAEAAAQAPVPAQWAMDTDALLAAVSRASRPVLLVGHGVRLAGCAQRLVEVMRRHEIPAVFTWNAMDMLEWDDPLNAGRPGAIAQRCANLAVQRSDLLITIGARMDNVVTAYNPRGFARNAQKIVFDIDTAELAKLEGAATHRWQATAEAALAAVDAAFAKAETRPADRRPWLSWIADVKRRFPARDGAKPAAKGPIESADVAHELSTAVPEGALVVTGSSGLCVESFYLGFRNRAGQRVFLTSGLGAMGYGLAAAIGACEAQPGRRAVLVESDGSLMMNLQELATLRARAPDLAIVLMDNAGYASIRLTQRNYFKGRHVGTGGEAGVLFPDWRATCGAFGIAYDEVDDLANVGGALARLMDPKASGPRLLRVGLVKDEALWPRCASLPQPDGSMLSMPLEDMTPLLPIDVLREWMGGEVAPASLAARGL</sequence>
<dbReference type="Pfam" id="PF02776">
    <property type="entry name" value="TPP_enzyme_N"/>
    <property type="match status" value="1"/>
</dbReference>
<dbReference type="Pfam" id="PF02775">
    <property type="entry name" value="TPP_enzyme_C"/>
    <property type="match status" value="1"/>
</dbReference>
<evidence type="ECO:0000259" key="6">
    <source>
        <dbReference type="Pfam" id="PF02776"/>
    </source>
</evidence>
<comment type="caution">
    <text evidence="7">The sequence shown here is derived from an EMBL/GenBank/DDBJ whole genome shotgun (WGS) entry which is preliminary data.</text>
</comment>
<dbReference type="GO" id="GO:0000287">
    <property type="term" value="F:magnesium ion binding"/>
    <property type="evidence" value="ECO:0007669"/>
    <property type="project" value="InterPro"/>
</dbReference>
<keyword evidence="8" id="KW-1185">Reference proteome</keyword>
<dbReference type="CDD" id="cd00568">
    <property type="entry name" value="TPP_enzymes"/>
    <property type="match status" value="1"/>
</dbReference>
<dbReference type="Proteomes" id="UP000596827">
    <property type="component" value="Unassembled WGS sequence"/>
</dbReference>
<organism evidence="7 8">
    <name type="scientific">Ramlibacter albus</name>
    <dbReference type="NCBI Taxonomy" id="2079448"/>
    <lineage>
        <taxon>Bacteria</taxon>
        <taxon>Pseudomonadati</taxon>
        <taxon>Pseudomonadota</taxon>
        <taxon>Betaproteobacteria</taxon>
        <taxon>Burkholderiales</taxon>
        <taxon>Comamonadaceae</taxon>
        <taxon>Ramlibacter</taxon>
    </lineage>
</organism>
<gene>
    <name evidence="7" type="ORF">H8R02_04195</name>
</gene>
<dbReference type="Pfam" id="PF00205">
    <property type="entry name" value="TPP_enzyme_M"/>
    <property type="match status" value="1"/>
</dbReference>
<name>A0A923M4D0_9BURK</name>
<dbReference type="FunFam" id="3.40.50.970:FF:000007">
    <property type="entry name" value="Acetolactate synthase"/>
    <property type="match status" value="1"/>
</dbReference>
<comment type="similarity">
    <text evidence="1 3">Belongs to the TPP enzyme family.</text>
</comment>
<feature type="domain" description="Thiamine pyrophosphate enzyme N-terminal TPP-binding" evidence="6">
    <location>
        <begin position="1"/>
        <end position="123"/>
    </location>
</feature>
<evidence type="ECO:0000256" key="1">
    <source>
        <dbReference type="ARBA" id="ARBA00007812"/>
    </source>
</evidence>
<dbReference type="GO" id="GO:0030976">
    <property type="term" value="F:thiamine pyrophosphate binding"/>
    <property type="evidence" value="ECO:0007669"/>
    <property type="project" value="InterPro"/>
</dbReference>
<dbReference type="InterPro" id="IPR011766">
    <property type="entry name" value="TPP_enzyme_TPP-bd"/>
</dbReference>
<dbReference type="InterPro" id="IPR012000">
    <property type="entry name" value="Thiamin_PyroP_enz_cen_dom"/>
</dbReference>
<dbReference type="GO" id="GO:0003984">
    <property type="term" value="F:acetolactate synthase activity"/>
    <property type="evidence" value="ECO:0007669"/>
    <property type="project" value="TreeGrafter"/>
</dbReference>
<evidence type="ECO:0000256" key="3">
    <source>
        <dbReference type="RuleBase" id="RU362132"/>
    </source>
</evidence>